<keyword evidence="4 9" id="KW-0863">Zinc-finger</keyword>
<dbReference type="PANTHER" id="PTHR24388">
    <property type="entry name" value="ZINC FINGER PROTEIN"/>
    <property type="match status" value="1"/>
</dbReference>
<dbReference type="FunFam" id="3.30.160.60:FF:000100">
    <property type="entry name" value="Zinc finger 45-like"/>
    <property type="match status" value="1"/>
</dbReference>
<name>A0A8D8FTE6_CULPI</name>
<keyword evidence="5" id="KW-0862">Zinc</keyword>
<keyword evidence="2" id="KW-0479">Metal-binding</keyword>
<keyword evidence="6" id="KW-0238">DNA-binding</keyword>
<dbReference type="Pfam" id="PF12874">
    <property type="entry name" value="zf-met"/>
    <property type="match status" value="1"/>
</dbReference>
<evidence type="ECO:0000313" key="12">
    <source>
        <dbReference type="EMBL" id="CAG6484557.1"/>
    </source>
</evidence>
<dbReference type="GO" id="GO:0005634">
    <property type="term" value="C:nucleus"/>
    <property type="evidence" value="ECO:0007669"/>
    <property type="project" value="UniProtKB-SubCell"/>
</dbReference>
<dbReference type="Pfam" id="PF00096">
    <property type="entry name" value="zf-C2H2"/>
    <property type="match status" value="5"/>
</dbReference>
<feature type="domain" description="C2H2-type" evidence="11">
    <location>
        <begin position="488"/>
        <end position="516"/>
    </location>
</feature>
<dbReference type="PROSITE" id="PS50157">
    <property type="entry name" value="ZINC_FINGER_C2H2_2"/>
    <property type="match status" value="12"/>
</dbReference>
<dbReference type="SMART" id="SM00355">
    <property type="entry name" value="ZnF_C2H2"/>
    <property type="match status" value="13"/>
</dbReference>
<feature type="domain" description="C2H2-type" evidence="11">
    <location>
        <begin position="613"/>
        <end position="640"/>
    </location>
</feature>
<evidence type="ECO:0000256" key="5">
    <source>
        <dbReference type="ARBA" id="ARBA00022833"/>
    </source>
</evidence>
<evidence type="ECO:0000256" key="9">
    <source>
        <dbReference type="PROSITE-ProRule" id="PRU00042"/>
    </source>
</evidence>
<evidence type="ECO:0000256" key="2">
    <source>
        <dbReference type="ARBA" id="ARBA00022723"/>
    </source>
</evidence>
<dbReference type="FunFam" id="3.30.160.60:FF:000624">
    <property type="entry name" value="zinc finger protein 697"/>
    <property type="match status" value="1"/>
</dbReference>
<feature type="compositionally biased region" description="Basic and acidic residues" evidence="10">
    <location>
        <begin position="204"/>
        <end position="220"/>
    </location>
</feature>
<feature type="domain" description="C2H2-type" evidence="11">
    <location>
        <begin position="559"/>
        <end position="582"/>
    </location>
</feature>
<evidence type="ECO:0000256" key="3">
    <source>
        <dbReference type="ARBA" id="ARBA00022737"/>
    </source>
</evidence>
<comment type="similarity">
    <text evidence="8">Belongs to the snail C2H2-type zinc-finger protein family.</text>
</comment>
<accession>A0A8D8FTE6</accession>
<comment type="subcellular location">
    <subcellularLocation>
        <location evidence="1">Nucleus</location>
    </subcellularLocation>
</comment>
<feature type="domain" description="C2H2-type" evidence="11">
    <location>
        <begin position="363"/>
        <end position="391"/>
    </location>
</feature>
<dbReference type="EMBL" id="HBUE01099547">
    <property type="protein sequence ID" value="CAG6484557.1"/>
    <property type="molecule type" value="Transcribed_RNA"/>
</dbReference>
<dbReference type="GO" id="GO:0000981">
    <property type="term" value="F:DNA-binding transcription factor activity, RNA polymerase II-specific"/>
    <property type="evidence" value="ECO:0007669"/>
    <property type="project" value="TreeGrafter"/>
</dbReference>
<reference evidence="12" key="1">
    <citation type="submission" date="2021-05" db="EMBL/GenBank/DDBJ databases">
        <authorList>
            <person name="Alioto T."/>
            <person name="Alioto T."/>
            <person name="Gomez Garrido J."/>
        </authorList>
    </citation>
    <scope>NUCLEOTIDE SEQUENCE</scope>
</reference>
<feature type="domain" description="C2H2-type" evidence="11">
    <location>
        <begin position="460"/>
        <end position="487"/>
    </location>
</feature>
<dbReference type="SUPFAM" id="SSF57667">
    <property type="entry name" value="beta-beta-alpha zinc fingers"/>
    <property type="match status" value="6"/>
</dbReference>
<evidence type="ECO:0000256" key="7">
    <source>
        <dbReference type="ARBA" id="ARBA00023242"/>
    </source>
</evidence>
<feature type="domain" description="C2H2-type" evidence="11">
    <location>
        <begin position="403"/>
        <end position="430"/>
    </location>
</feature>
<evidence type="ECO:0000256" key="6">
    <source>
        <dbReference type="ARBA" id="ARBA00023125"/>
    </source>
</evidence>
<dbReference type="GO" id="GO:0048598">
    <property type="term" value="P:embryonic morphogenesis"/>
    <property type="evidence" value="ECO:0007669"/>
    <property type="project" value="UniProtKB-ARBA"/>
</dbReference>
<feature type="region of interest" description="Disordered" evidence="10">
    <location>
        <begin position="200"/>
        <end position="296"/>
    </location>
</feature>
<feature type="domain" description="C2H2-type" evidence="11">
    <location>
        <begin position="334"/>
        <end position="356"/>
    </location>
</feature>
<evidence type="ECO:0000256" key="8">
    <source>
        <dbReference type="ARBA" id="ARBA00037948"/>
    </source>
</evidence>
<evidence type="ECO:0000256" key="10">
    <source>
        <dbReference type="SAM" id="MobiDB-lite"/>
    </source>
</evidence>
<dbReference type="Pfam" id="PF13912">
    <property type="entry name" value="zf-C2H2_6"/>
    <property type="match status" value="1"/>
</dbReference>
<dbReference type="GO" id="GO:0048729">
    <property type="term" value="P:tissue morphogenesis"/>
    <property type="evidence" value="ECO:0007669"/>
    <property type="project" value="UniProtKB-ARBA"/>
</dbReference>
<proteinExistence type="inferred from homology"/>
<evidence type="ECO:0000259" key="11">
    <source>
        <dbReference type="PROSITE" id="PS50157"/>
    </source>
</evidence>
<sequence length="731" mass="83536">MTCVVPGCNASDQEYLVEFPQSAKLADRWQASIELGTGQKLQPRAAAAQEEQDAESRRRLCLAHFAGDDTTSMISYQEPCCFRNWNGETVQVSSCRLCLRIGLRAEMFPKSGKLEHVTLSNTIRAVMKVSLAPDDFLSNICERCLVKVDVLKNWARETLQQEMDFRELMNLARKETQLEADIKVETLMVEAKVEVLEEELPEVVEPREKESEPEVADDRGGSSSSSSTSPSSSSSSSDEDDKPLARLRRKRGRPAGRPARELKKRGRKPKPRTEEFGEKVKKKRGRKPGSPKPVRHDYLRNILDKKCYICELIVENNDELVAHLTEVHAGKIDYRCNECNKSFGKVTIYNRHLSCHDITVRPRKCQFCTLCFSAKESLKVHENKVHGADHVLPKKYKRKNKVYQCESCGKIFLTDSLLKQHDLYQHKKMPAATCKICGKTFATKANLEKHYIVHTKERPYKCDKCENTYKTSTALTKHTLMHERVLPYECRYCEERFLTQALYDKHRFLNHKNQQPKFRPQNAITRSIPCALCSDVFSRSTDLQKHINDAHSDRQYPYISCPQCPQQFLQEQTLTAHMNIHTDLFACEICHKPHSSAAQLRDHMESHNPSQPWQCTICLKRFSLQSNFSRHRLIHQDDKRFKCDLCDKGFSQKGQLMNHRRTHTGERPFTCPICGKAFGDQPTFYKHRKRCMEKEGIGEDRAEGMAVNHGEEGGAVGGGGSVGVGGDGCEY</sequence>
<dbReference type="GO" id="GO:0008270">
    <property type="term" value="F:zinc ion binding"/>
    <property type="evidence" value="ECO:0007669"/>
    <property type="project" value="UniProtKB-KW"/>
</dbReference>
<dbReference type="Gene3D" id="3.30.160.60">
    <property type="entry name" value="Classic Zinc Finger"/>
    <property type="match status" value="8"/>
</dbReference>
<dbReference type="InterPro" id="IPR050527">
    <property type="entry name" value="Snail/Krueppel_Znf"/>
</dbReference>
<dbReference type="FunFam" id="3.30.160.60:FF:000512">
    <property type="entry name" value="zinc finger protein 197 isoform X1"/>
    <property type="match status" value="1"/>
</dbReference>
<dbReference type="EMBL" id="HBUE01099554">
    <property type="protein sequence ID" value="CAG6484560.1"/>
    <property type="molecule type" value="Transcribed_RNA"/>
</dbReference>
<protein>
    <submittedName>
        <fullName evidence="12">Zinc finger protein 235</fullName>
    </submittedName>
</protein>
<feature type="compositionally biased region" description="Basic residues" evidence="10">
    <location>
        <begin position="245"/>
        <end position="254"/>
    </location>
</feature>
<evidence type="ECO:0000256" key="1">
    <source>
        <dbReference type="ARBA" id="ARBA00004123"/>
    </source>
</evidence>
<feature type="domain" description="C2H2-type" evidence="11">
    <location>
        <begin position="641"/>
        <end position="668"/>
    </location>
</feature>
<feature type="domain" description="C2H2-type" evidence="11">
    <location>
        <begin position="585"/>
        <end position="612"/>
    </location>
</feature>
<feature type="domain" description="C2H2-type" evidence="11">
    <location>
        <begin position="528"/>
        <end position="556"/>
    </location>
</feature>
<dbReference type="GO" id="GO:0000978">
    <property type="term" value="F:RNA polymerase II cis-regulatory region sequence-specific DNA binding"/>
    <property type="evidence" value="ECO:0007669"/>
    <property type="project" value="TreeGrafter"/>
</dbReference>
<feature type="compositionally biased region" description="Low complexity" evidence="10">
    <location>
        <begin position="222"/>
        <end position="236"/>
    </location>
</feature>
<keyword evidence="7" id="KW-0539">Nucleus</keyword>
<dbReference type="AlphaFoldDB" id="A0A8D8FTE6"/>
<feature type="compositionally biased region" description="Basic residues" evidence="10">
    <location>
        <begin position="280"/>
        <end position="289"/>
    </location>
</feature>
<dbReference type="PROSITE" id="PS00028">
    <property type="entry name" value="ZINC_FINGER_C2H2_1"/>
    <property type="match status" value="10"/>
</dbReference>
<dbReference type="InterPro" id="IPR036236">
    <property type="entry name" value="Znf_C2H2_sf"/>
</dbReference>
<dbReference type="PANTHER" id="PTHR24388:SF54">
    <property type="entry name" value="PROTEIN ESCARGOT"/>
    <property type="match status" value="1"/>
</dbReference>
<evidence type="ECO:0000256" key="4">
    <source>
        <dbReference type="ARBA" id="ARBA00022771"/>
    </source>
</evidence>
<dbReference type="InterPro" id="IPR013087">
    <property type="entry name" value="Znf_C2H2_type"/>
</dbReference>
<organism evidence="12">
    <name type="scientific">Culex pipiens</name>
    <name type="common">House mosquito</name>
    <dbReference type="NCBI Taxonomy" id="7175"/>
    <lineage>
        <taxon>Eukaryota</taxon>
        <taxon>Metazoa</taxon>
        <taxon>Ecdysozoa</taxon>
        <taxon>Arthropoda</taxon>
        <taxon>Hexapoda</taxon>
        <taxon>Insecta</taxon>
        <taxon>Pterygota</taxon>
        <taxon>Neoptera</taxon>
        <taxon>Endopterygota</taxon>
        <taxon>Diptera</taxon>
        <taxon>Nematocera</taxon>
        <taxon>Culicoidea</taxon>
        <taxon>Culicidae</taxon>
        <taxon>Culicinae</taxon>
        <taxon>Culicini</taxon>
        <taxon>Culex</taxon>
        <taxon>Culex</taxon>
    </lineage>
</organism>
<keyword evidence="3" id="KW-0677">Repeat</keyword>
<feature type="domain" description="C2H2-type" evidence="11">
    <location>
        <begin position="432"/>
        <end position="459"/>
    </location>
</feature>
<feature type="domain" description="C2H2-type" evidence="11">
    <location>
        <begin position="669"/>
        <end position="697"/>
    </location>
</feature>